<evidence type="ECO:0000256" key="3">
    <source>
        <dbReference type="ARBA" id="ARBA00022525"/>
    </source>
</evidence>
<evidence type="ECO:0000256" key="2">
    <source>
        <dbReference type="ARBA" id="ARBA00022512"/>
    </source>
</evidence>
<keyword evidence="7" id="KW-1133">Transmembrane helix</keyword>
<dbReference type="Pfam" id="PF16403">
    <property type="entry name" value="Bact_surface_Ig-like"/>
    <property type="match status" value="2"/>
</dbReference>
<evidence type="ECO:0000256" key="5">
    <source>
        <dbReference type="ARBA" id="ARBA00023088"/>
    </source>
</evidence>
<dbReference type="Pfam" id="PF00746">
    <property type="entry name" value="Gram_pos_anchor"/>
    <property type="match status" value="1"/>
</dbReference>
<dbReference type="InterPro" id="IPR013783">
    <property type="entry name" value="Ig-like_fold"/>
</dbReference>
<comment type="caution">
    <text evidence="9">The sequence shown here is derived from an EMBL/GenBank/DDBJ whole genome shotgun (WGS) entry which is preliminary data.</text>
</comment>
<evidence type="ECO:0000256" key="1">
    <source>
        <dbReference type="ARBA" id="ARBA00004168"/>
    </source>
</evidence>
<accession>A0A7X0T4G9</accession>
<feature type="compositionally biased region" description="Polar residues" evidence="6">
    <location>
        <begin position="345"/>
        <end position="361"/>
    </location>
</feature>
<evidence type="ECO:0000256" key="7">
    <source>
        <dbReference type="SAM" id="Phobius"/>
    </source>
</evidence>
<dbReference type="GO" id="GO:0016020">
    <property type="term" value="C:membrane"/>
    <property type="evidence" value="ECO:0007669"/>
    <property type="project" value="InterPro"/>
</dbReference>
<dbReference type="EMBL" id="JAAROP010000003">
    <property type="protein sequence ID" value="MBC1322399.1"/>
    <property type="molecule type" value="Genomic_DNA"/>
</dbReference>
<feature type="transmembrane region" description="Helical" evidence="7">
    <location>
        <begin position="402"/>
        <end position="420"/>
    </location>
</feature>
<dbReference type="Proteomes" id="UP000522007">
    <property type="component" value="Unassembled WGS sequence"/>
</dbReference>
<feature type="region of interest" description="Disordered" evidence="6">
    <location>
        <begin position="338"/>
        <end position="394"/>
    </location>
</feature>
<dbReference type="AlphaFoldDB" id="A0A7X0T4G9"/>
<dbReference type="GO" id="GO:0005509">
    <property type="term" value="F:calcium ion binding"/>
    <property type="evidence" value="ECO:0007669"/>
    <property type="project" value="InterPro"/>
</dbReference>
<dbReference type="Gene3D" id="2.60.40.10">
    <property type="entry name" value="Immunoglobulins"/>
    <property type="match status" value="2"/>
</dbReference>
<keyword evidence="7" id="KW-0812">Transmembrane</keyword>
<feature type="domain" description="Cadherin" evidence="8">
    <location>
        <begin position="229"/>
        <end position="341"/>
    </location>
</feature>
<name>A0A7X0T4G9_LISWE</name>
<evidence type="ECO:0000313" key="10">
    <source>
        <dbReference type="Proteomes" id="UP000522007"/>
    </source>
</evidence>
<dbReference type="InterPro" id="IPR032179">
    <property type="entry name" value="Cry22Aa_Ig-like"/>
</dbReference>
<evidence type="ECO:0000313" key="9">
    <source>
        <dbReference type="EMBL" id="MBC1322399.1"/>
    </source>
</evidence>
<dbReference type="NCBIfam" id="TIGR01167">
    <property type="entry name" value="LPXTG_anchor"/>
    <property type="match status" value="1"/>
</dbReference>
<comment type="subcellular location">
    <subcellularLocation>
        <location evidence="1">Secreted</location>
        <location evidence="1">Cell wall</location>
        <topology evidence="1">Peptidoglycan-anchor</topology>
    </subcellularLocation>
</comment>
<evidence type="ECO:0000256" key="6">
    <source>
        <dbReference type="SAM" id="MobiDB-lite"/>
    </source>
</evidence>
<proteinExistence type="predicted"/>
<keyword evidence="5" id="KW-0572">Peptidoglycan-anchor</keyword>
<dbReference type="InterPro" id="IPR002126">
    <property type="entry name" value="Cadherin-like_dom"/>
</dbReference>
<keyword evidence="4" id="KW-0732">Signal</keyword>
<keyword evidence="2" id="KW-0134">Cell wall</keyword>
<gene>
    <name evidence="9" type="ORF">HB853_05520</name>
</gene>
<sequence length="426" mass="45609">MKKIIALITTVALLSMVVFNFIPGIVAKAANTSESSLTYKDVKSGFYFVGYENVQLEKGKTYKYKVSYDANVMTSATATITGQSARAGLFTPNSSGAELNSSLVTRTQNNVGDVANPGNKIFTHTFQFTAKENTKADIGVFLGPGSVLPSTPDDTPIWKNVSVTNETPVAPVDPAEAPVITATDKTMKQNEAFNPLNEVTATDKKDGDITKDIKVTKNTVDTTKSGVYDVDYSVTNSSKLTTTKSIKVTVTPVDPKANTAPVINAKDKTIKVGDLFNVLKDVTATDKEDGDLTAKIKVTKDTVNNKEKGVYQVTYTVTDSGNLSASLTIKVTVTEDGKPIVVNPNEPTTPKNPSGSNTPKSPSDKTTSDPKNEPTNLKKAPKNTTKADLEKNKIPKTGDSSMVWLILAGLGMTAFGVSIYRKKANR</sequence>
<dbReference type="PROSITE" id="PS50268">
    <property type="entry name" value="CADHERIN_2"/>
    <property type="match status" value="1"/>
</dbReference>
<evidence type="ECO:0000256" key="4">
    <source>
        <dbReference type="ARBA" id="ARBA00022729"/>
    </source>
</evidence>
<reference evidence="9 10" key="1">
    <citation type="submission" date="2020-03" db="EMBL/GenBank/DDBJ databases">
        <title>Soil Listeria distribution.</title>
        <authorList>
            <person name="Liao J."/>
            <person name="Wiedmann M."/>
        </authorList>
    </citation>
    <scope>NUCLEOTIDE SEQUENCE [LARGE SCALE GENOMIC DNA]</scope>
    <source>
        <strain evidence="9 10">FSL L7-1829</strain>
    </source>
</reference>
<organism evidence="9 10">
    <name type="scientific">Listeria welshimeri</name>
    <dbReference type="NCBI Taxonomy" id="1643"/>
    <lineage>
        <taxon>Bacteria</taxon>
        <taxon>Bacillati</taxon>
        <taxon>Bacillota</taxon>
        <taxon>Bacilli</taxon>
        <taxon>Bacillales</taxon>
        <taxon>Listeriaceae</taxon>
        <taxon>Listeria</taxon>
    </lineage>
</organism>
<dbReference type="GO" id="GO:0007156">
    <property type="term" value="P:homophilic cell adhesion via plasma membrane adhesion molecules"/>
    <property type="evidence" value="ECO:0007669"/>
    <property type="project" value="InterPro"/>
</dbReference>
<keyword evidence="3" id="KW-0964">Secreted</keyword>
<evidence type="ECO:0000259" key="8">
    <source>
        <dbReference type="PROSITE" id="PS50268"/>
    </source>
</evidence>
<keyword evidence="7" id="KW-0472">Membrane</keyword>
<feature type="compositionally biased region" description="Basic and acidic residues" evidence="6">
    <location>
        <begin position="362"/>
        <end position="372"/>
    </location>
</feature>
<protein>
    <submittedName>
        <fullName evidence="9">DUF5011 domain-containing protein</fullName>
    </submittedName>
</protein>
<dbReference type="InterPro" id="IPR019931">
    <property type="entry name" value="LPXTG_anchor"/>
</dbReference>